<dbReference type="SUPFAM" id="SSF51556">
    <property type="entry name" value="Metallo-dependent hydrolases"/>
    <property type="match status" value="1"/>
</dbReference>
<dbReference type="RefSeq" id="WP_103565217.1">
    <property type="nucleotide sequence ID" value="NZ_MTBP01000003.1"/>
</dbReference>
<dbReference type="PANTHER" id="PTHR43569">
    <property type="entry name" value="AMIDOHYDROLASE"/>
    <property type="match status" value="1"/>
</dbReference>
<comment type="caution">
    <text evidence="3">The sequence shown here is derived from an EMBL/GenBank/DDBJ whole genome shotgun (WGS) entry which is preliminary data.</text>
</comment>
<dbReference type="PANTHER" id="PTHR43569:SF1">
    <property type="entry name" value="BLL3371 PROTEIN"/>
    <property type="match status" value="1"/>
</dbReference>
<dbReference type="InterPro" id="IPR032466">
    <property type="entry name" value="Metal_Hydrolase"/>
</dbReference>
<evidence type="ECO:0000313" key="3">
    <source>
        <dbReference type="EMBL" id="POM23626.1"/>
    </source>
</evidence>
<sequence>MNSHQLAERLPASIVDPHVHQWDPLTTTRAGSGRARLLRRVPRVPRGLRRVVPRADREFLGDPHHVLKPYLPGTYARDLGGLPVGTVVHIEAAWPAREHLGTVAETRWVAGLPFGRDGAPRLGGIVVHVDPRRDDVGAVLDAHRAVSGLVRGVRFSAAHHPDRGVRDFADVPAAYTDPAFLDGFAALAERGLSFELWCYAHQLPGALGLVRRYPETTFVLDHYATPVGFLGPRGRHTGRFAHQRREQLAAWRDDVAALAEHRNVVAKHSGLGMPLLGGERAAPLTPDDVHGPRAAFVDAVAPLVRHLHDCFGPERTMWASNFPVDKPGLTLPATLGVVLEVLGEDASLDALTRDVARRTYRLDDVR</sequence>
<dbReference type="Gene3D" id="3.20.20.140">
    <property type="entry name" value="Metal-dependent hydrolases"/>
    <property type="match status" value="1"/>
</dbReference>
<accession>A0A2P4UF17</accession>
<feature type="domain" description="Amidohydrolase-related" evidence="2">
    <location>
        <begin position="16"/>
        <end position="362"/>
    </location>
</feature>
<dbReference type="Pfam" id="PF04909">
    <property type="entry name" value="Amidohydro_2"/>
    <property type="match status" value="1"/>
</dbReference>
<dbReference type="InterPro" id="IPR006680">
    <property type="entry name" value="Amidohydro-rel"/>
</dbReference>
<dbReference type="InterPro" id="IPR052350">
    <property type="entry name" value="Metallo-dep_Lactonases"/>
</dbReference>
<protein>
    <submittedName>
        <fullName evidence="3">Amidohydrolase</fullName>
    </submittedName>
</protein>
<comment type="similarity">
    <text evidence="1">Belongs to the metallo-dependent hydrolases superfamily.</text>
</comment>
<evidence type="ECO:0000313" key="4">
    <source>
        <dbReference type="Proteomes" id="UP000242367"/>
    </source>
</evidence>
<organism evidence="3 4">
    <name type="scientific">Actinomadura rubteroloni</name>
    <dbReference type="NCBI Taxonomy" id="1926885"/>
    <lineage>
        <taxon>Bacteria</taxon>
        <taxon>Bacillati</taxon>
        <taxon>Actinomycetota</taxon>
        <taxon>Actinomycetes</taxon>
        <taxon>Streptosporangiales</taxon>
        <taxon>Thermomonosporaceae</taxon>
        <taxon>Actinomadura</taxon>
    </lineage>
</organism>
<reference evidence="3 4" key="1">
    <citation type="journal article" date="2017" name="Chemistry">
        <title>Isolation, Biosynthesis and Chemical Modifications of Rubterolones A-F: Rare Tropolone Alkaloids from Actinomadura sp. 5-2.</title>
        <authorList>
            <person name="Guo H."/>
            <person name="Benndorf R."/>
            <person name="Leichnitz D."/>
            <person name="Klassen J.L."/>
            <person name="Vollmers J."/>
            <person name="Gorls H."/>
            <person name="Steinacker M."/>
            <person name="Weigel C."/>
            <person name="Dahse H.M."/>
            <person name="Kaster A.K."/>
            <person name="de Beer Z.W."/>
            <person name="Poulsen M."/>
            <person name="Beemelmanns C."/>
        </authorList>
    </citation>
    <scope>NUCLEOTIDE SEQUENCE [LARGE SCALE GENOMIC DNA]</scope>
    <source>
        <strain evidence="3 4">5-2</strain>
    </source>
</reference>
<evidence type="ECO:0000256" key="1">
    <source>
        <dbReference type="ARBA" id="ARBA00038310"/>
    </source>
</evidence>
<name>A0A2P4UF17_9ACTN</name>
<evidence type="ECO:0000259" key="2">
    <source>
        <dbReference type="Pfam" id="PF04909"/>
    </source>
</evidence>
<dbReference type="Proteomes" id="UP000242367">
    <property type="component" value="Unassembled WGS sequence"/>
</dbReference>
<keyword evidence="3" id="KW-0378">Hydrolase</keyword>
<keyword evidence="4" id="KW-1185">Reference proteome</keyword>
<dbReference type="AlphaFoldDB" id="A0A2P4UF17"/>
<proteinExistence type="inferred from homology"/>
<dbReference type="GO" id="GO:0016787">
    <property type="term" value="F:hydrolase activity"/>
    <property type="evidence" value="ECO:0007669"/>
    <property type="project" value="UniProtKB-KW"/>
</dbReference>
<dbReference type="EMBL" id="MTBP01000003">
    <property type="protein sequence ID" value="POM23626.1"/>
    <property type="molecule type" value="Genomic_DNA"/>
</dbReference>
<gene>
    <name evidence="3" type="ORF">BTM25_47850</name>
</gene>